<dbReference type="AlphaFoldDB" id="A0A939BQI1"/>
<dbReference type="Pfam" id="PF08970">
    <property type="entry name" value="Sda"/>
    <property type="match status" value="1"/>
</dbReference>
<dbReference type="InterPro" id="IPR036916">
    <property type="entry name" value="Sda_sf"/>
</dbReference>
<dbReference type="EMBL" id="JAFBEB010000001">
    <property type="protein sequence ID" value="MBM7588527.1"/>
    <property type="molecule type" value="Genomic_DNA"/>
</dbReference>
<reference evidence="1" key="1">
    <citation type="submission" date="2021-01" db="EMBL/GenBank/DDBJ databases">
        <title>Genomic Encyclopedia of Type Strains, Phase IV (KMG-IV): sequencing the most valuable type-strain genomes for metagenomic binning, comparative biology and taxonomic classification.</title>
        <authorList>
            <person name="Goeker M."/>
        </authorList>
    </citation>
    <scope>NUCLEOTIDE SEQUENCE</scope>
    <source>
        <strain evidence="1">DSM 25523</strain>
    </source>
</reference>
<evidence type="ECO:0000313" key="1">
    <source>
        <dbReference type="EMBL" id="MBM7588527.1"/>
    </source>
</evidence>
<organism evidence="1 2">
    <name type="scientific">Brevibacillus fulvus</name>
    <dbReference type="NCBI Taxonomy" id="1125967"/>
    <lineage>
        <taxon>Bacteria</taxon>
        <taxon>Bacillati</taxon>
        <taxon>Bacillota</taxon>
        <taxon>Bacilli</taxon>
        <taxon>Bacillales</taxon>
        <taxon>Paenibacillaceae</taxon>
        <taxon>Brevibacillus</taxon>
    </lineage>
</organism>
<gene>
    <name evidence="1" type="ORF">JOD01_000113</name>
</gene>
<dbReference type="RefSeq" id="WP_204516281.1">
    <property type="nucleotide sequence ID" value="NZ_BAABIN010000009.1"/>
</dbReference>
<dbReference type="SUPFAM" id="SSF100985">
    <property type="entry name" value="Sporulation inhibitor Sda"/>
    <property type="match status" value="1"/>
</dbReference>
<comment type="caution">
    <text evidence="1">The sequence shown here is derived from an EMBL/GenBank/DDBJ whole genome shotgun (WGS) entry which is preliminary data.</text>
</comment>
<evidence type="ECO:0000313" key="2">
    <source>
        <dbReference type="Proteomes" id="UP000717624"/>
    </source>
</evidence>
<proteinExistence type="predicted"/>
<protein>
    <submittedName>
        <fullName evidence="1">Developmental checkpoint coupling sporulation initiation to replication initiation</fullName>
    </submittedName>
</protein>
<dbReference type="Proteomes" id="UP000717624">
    <property type="component" value="Unassembled WGS sequence"/>
</dbReference>
<dbReference type="Gene3D" id="1.10.287.1100">
    <property type="entry name" value="Sporulation inhibitor A"/>
    <property type="match status" value="1"/>
</dbReference>
<name>A0A939BQI1_9BACL</name>
<keyword evidence="2" id="KW-1185">Reference proteome</keyword>
<dbReference type="InterPro" id="IPR015064">
    <property type="entry name" value="Sda"/>
</dbReference>
<accession>A0A939BQI1</accession>
<sequence length="45" mass="5460">MRYLSDQMLVEVYQRAVDLQLDNEFIQLLFEEMKRRAIATDRIVV</sequence>